<proteinExistence type="predicted"/>
<evidence type="ECO:0000313" key="1">
    <source>
        <dbReference type="EMBL" id="KAF1964479.1"/>
    </source>
</evidence>
<reference evidence="1" key="1">
    <citation type="journal article" date="2020" name="Stud. Mycol.">
        <title>101 Dothideomycetes genomes: a test case for predicting lifestyles and emergence of pathogens.</title>
        <authorList>
            <person name="Haridas S."/>
            <person name="Albert R."/>
            <person name="Binder M."/>
            <person name="Bloem J."/>
            <person name="Labutti K."/>
            <person name="Salamov A."/>
            <person name="Andreopoulos B."/>
            <person name="Baker S."/>
            <person name="Barry K."/>
            <person name="Bills G."/>
            <person name="Bluhm B."/>
            <person name="Cannon C."/>
            <person name="Castanera R."/>
            <person name="Culley D."/>
            <person name="Daum C."/>
            <person name="Ezra D."/>
            <person name="Gonzalez J."/>
            <person name="Henrissat B."/>
            <person name="Kuo A."/>
            <person name="Liang C."/>
            <person name="Lipzen A."/>
            <person name="Lutzoni F."/>
            <person name="Magnuson J."/>
            <person name="Mondo S."/>
            <person name="Nolan M."/>
            <person name="Ohm R."/>
            <person name="Pangilinan J."/>
            <person name="Park H.-J."/>
            <person name="Ramirez L."/>
            <person name="Alfaro M."/>
            <person name="Sun H."/>
            <person name="Tritt A."/>
            <person name="Yoshinaga Y."/>
            <person name="Zwiers L.-H."/>
            <person name="Turgeon B."/>
            <person name="Goodwin S."/>
            <person name="Spatafora J."/>
            <person name="Crous P."/>
            <person name="Grigoriev I."/>
        </authorList>
    </citation>
    <scope>NUCLEOTIDE SEQUENCE</scope>
    <source>
        <strain evidence="1">CBS 107.79</strain>
    </source>
</reference>
<dbReference type="AlphaFoldDB" id="A0A6A5UKH5"/>
<dbReference type="Proteomes" id="UP000800036">
    <property type="component" value="Unassembled WGS sequence"/>
</dbReference>
<protein>
    <submittedName>
        <fullName evidence="1">Uncharacterized protein</fullName>
    </submittedName>
</protein>
<name>A0A6A5UKH5_9PLEO</name>
<accession>A0A6A5UKH5</accession>
<sequence>MWRTVVAHLAGASAFARGIGAPIQPPKAPVVVPLQSKSPRRLPHIVIRDVYRHSSSSRRRVVTQGFGGDKVMQQAFVQHSFVCRLWRLLDAQRMIETHAGTGGSAARHKR</sequence>
<organism evidence="1 2">
    <name type="scientific">Bimuria novae-zelandiae CBS 107.79</name>
    <dbReference type="NCBI Taxonomy" id="1447943"/>
    <lineage>
        <taxon>Eukaryota</taxon>
        <taxon>Fungi</taxon>
        <taxon>Dikarya</taxon>
        <taxon>Ascomycota</taxon>
        <taxon>Pezizomycotina</taxon>
        <taxon>Dothideomycetes</taxon>
        <taxon>Pleosporomycetidae</taxon>
        <taxon>Pleosporales</taxon>
        <taxon>Massarineae</taxon>
        <taxon>Didymosphaeriaceae</taxon>
        <taxon>Bimuria</taxon>
    </lineage>
</organism>
<keyword evidence="2" id="KW-1185">Reference proteome</keyword>
<evidence type="ECO:0000313" key="2">
    <source>
        <dbReference type="Proteomes" id="UP000800036"/>
    </source>
</evidence>
<gene>
    <name evidence="1" type="ORF">BU23DRAFT_61669</name>
</gene>
<dbReference type="EMBL" id="ML976786">
    <property type="protein sequence ID" value="KAF1964479.1"/>
    <property type="molecule type" value="Genomic_DNA"/>
</dbReference>